<keyword evidence="6" id="KW-0472">Membrane</keyword>
<dbReference type="EMBL" id="QJSL01000060">
    <property type="protein sequence ID" value="RXW26039.1"/>
    <property type="molecule type" value="Genomic_DNA"/>
</dbReference>
<keyword evidence="4" id="KW-0812">Transmembrane</keyword>
<evidence type="ECO:0000259" key="11">
    <source>
        <dbReference type="Pfam" id="PF03895"/>
    </source>
</evidence>
<evidence type="ECO:0000256" key="5">
    <source>
        <dbReference type="ARBA" id="ARBA00022729"/>
    </source>
</evidence>
<protein>
    <recommendedName>
        <fullName evidence="11">Trimeric autotransporter adhesin YadA-like C-terminal membrane anchor domain-containing protein</fullName>
    </recommendedName>
</protein>
<evidence type="ECO:0000256" key="2">
    <source>
        <dbReference type="ARBA" id="ARBA00004442"/>
    </source>
</evidence>
<dbReference type="GO" id="GO:0009986">
    <property type="term" value="C:cell surface"/>
    <property type="evidence" value="ECO:0007669"/>
    <property type="project" value="UniProtKB-SubCell"/>
</dbReference>
<dbReference type="GO" id="GO:0009279">
    <property type="term" value="C:cell outer membrane"/>
    <property type="evidence" value="ECO:0007669"/>
    <property type="project" value="UniProtKB-SubCell"/>
</dbReference>
<evidence type="ECO:0000313" key="13">
    <source>
        <dbReference type="Proteomes" id="UP000290875"/>
    </source>
</evidence>
<evidence type="ECO:0000256" key="4">
    <source>
        <dbReference type="ARBA" id="ARBA00022692"/>
    </source>
</evidence>
<dbReference type="Pfam" id="PF01391">
    <property type="entry name" value="Collagen"/>
    <property type="match status" value="1"/>
</dbReference>
<feature type="domain" description="Trimeric autotransporter adhesin YadA-like C-terminal membrane anchor" evidence="11">
    <location>
        <begin position="274"/>
        <end position="333"/>
    </location>
</feature>
<dbReference type="InterPro" id="IPR045584">
    <property type="entry name" value="Pilin-like"/>
</dbReference>
<comment type="caution">
    <text evidence="12">The sequence shown here is derived from an EMBL/GenBank/DDBJ whole genome shotgun (WGS) entry which is preliminary data.</text>
</comment>
<sequence length="333" mass="34403">MKTTVRTTLAVIVLGSMFAAVIPAKAAQYTVTSPNSGLEIRGNDGASYDLDAVTRTTVDNTNQIQQEHLTNNNQQGLIMQNANDISSVNSKLDSVNKQLTDSIVDESNARSGADSALGQRITTLENAPKPTNGVDGKDGVNGKDGATGAKGDKGDTGATGAVGANGKDGVDGKDGVTTTVTKVQVDTATQAKVDSNSKQVAGNTVAVDNVQSRQQAQETTIRRHSSQLSNHEERITALENENNNNFQNLKNDVDNNRKRAAVGVASVAAMSNIPQVTDSQTFAIGAGVGEYDSQGAIAVGFSARVTERVVTKASVGAGSYGGATVGAGVSYGW</sequence>
<comment type="subcellular location">
    <subcellularLocation>
        <location evidence="2">Cell outer membrane</location>
    </subcellularLocation>
    <subcellularLocation>
        <location evidence="1">Cell surface</location>
    </subcellularLocation>
</comment>
<evidence type="ECO:0000256" key="1">
    <source>
        <dbReference type="ARBA" id="ARBA00004241"/>
    </source>
</evidence>
<keyword evidence="3" id="KW-1134">Transmembrane beta strand</keyword>
<dbReference type="Proteomes" id="UP000290875">
    <property type="component" value="Unassembled WGS sequence"/>
</dbReference>
<dbReference type="Gene3D" id="3.30.1300.30">
    <property type="entry name" value="GSPII I/J protein-like"/>
    <property type="match status" value="1"/>
</dbReference>
<keyword evidence="7" id="KW-0998">Cell outer membrane</keyword>
<feature type="compositionally biased region" description="Low complexity" evidence="9">
    <location>
        <begin position="156"/>
        <end position="166"/>
    </location>
</feature>
<feature type="chain" id="PRO_5020373274" description="Trimeric autotransporter adhesin YadA-like C-terminal membrane anchor domain-containing protein" evidence="10">
    <location>
        <begin position="27"/>
        <end position="333"/>
    </location>
</feature>
<evidence type="ECO:0000256" key="10">
    <source>
        <dbReference type="SAM" id="SignalP"/>
    </source>
</evidence>
<evidence type="ECO:0000256" key="9">
    <source>
        <dbReference type="SAM" id="MobiDB-lite"/>
    </source>
</evidence>
<feature type="signal peptide" evidence="10">
    <location>
        <begin position="1"/>
        <end position="26"/>
    </location>
</feature>
<evidence type="ECO:0000256" key="7">
    <source>
        <dbReference type="ARBA" id="ARBA00023237"/>
    </source>
</evidence>
<keyword evidence="5 10" id="KW-0732">Signal</keyword>
<evidence type="ECO:0000313" key="12">
    <source>
        <dbReference type="EMBL" id="RXW26039.1"/>
    </source>
</evidence>
<organism evidence="12 13">
    <name type="scientific">Enterobacter cloacae</name>
    <dbReference type="NCBI Taxonomy" id="550"/>
    <lineage>
        <taxon>Bacteria</taxon>
        <taxon>Pseudomonadati</taxon>
        <taxon>Pseudomonadota</taxon>
        <taxon>Gammaproteobacteria</taxon>
        <taxon>Enterobacterales</taxon>
        <taxon>Enterobacteriaceae</taxon>
        <taxon>Enterobacter</taxon>
        <taxon>Enterobacter cloacae complex</taxon>
    </lineage>
</organism>
<feature type="region of interest" description="Disordered" evidence="9">
    <location>
        <begin position="108"/>
        <end position="166"/>
    </location>
</feature>
<proteinExistence type="predicted"/>
<evidence type="ECO:0000256" key="6">
    <source>
        <dbReference type="ARBA" id="ARBA00023136"/>
    </source>
</evidence>
<reference evidence="12 13" key="1">
    <citation type="submission" date="2018-06" db="EMBL/GenBank/DDBJ databases">
        <title>Carbapenemase-producing Enterobacteriaceae present in wastewater treatment plant effluent and nearby surface waters in the US.</title>
        <authorList>
            <person name="Mathys D.A."/>
            <person name="Mollenkopf D.F."/>
            <person name="Feicht S.M."/>
            <person name="Adams R.J."/>
            <person name="Albers A.L."/>
            <person name="Grooters S.V."/>
            <person name="Stuever D.M."/>
            <person name="Daniels J.B."/>
            <person name="Wittum T.E."/>
        </authorList>
    </citation>
    <scope>NUCLEOTIDE SEQUENCE [LARGE SCALE GENOMIC DNA]</scope>
    <source>
        <strain evidence="12 13">GEO_4_Eff_A</strain>
    </source>
</reference>
<gene>
    <name evidence="12" type="ORF">DM877_26580</name>
</gene>
<evidence type="ECO:0000256" key="8">
    <source>
        <dbReference type="SAM" id="Coils"/>
    </source>
</evidence>
<accession>A0A4Q2E054</accession>
<dbReference type="AlphaFoldDB" id="A0A4Q2E054"/>
<dbReference type="RefSeq" id="WP_129325491.1">
    <property type="nucleotide sequence ID" value="NZ_QJSL01000060.1"/>
</dbReference>
<dbReference type="Pfam" id="PF03895">
    <property type="entry name" value="YadA_anchor"/>
    <property type="match status" value="1"/>
</dbReference>
<evidence type="ECO:0000256" key="3">
    <source>
        <dbReference type="ARBA" id="ARBA00022452"/>
    </source>
</evidence>
<dbReference type="InterPro" id="IPR008160">
    <property type="entry name" value="Collagen"/>
</dbReference>
<dbReference type="SUPFAM" id="SSF54523">
    <property type="entry name" value="Pili subunits"/>
    <property type="match status" value="1"/>
</dbReference>
<keyword evidence="8" id="KW-0175">Coiled coil</keyword>
<feature type="coiled-coil region" evidence="8">
    <location>
        <begin position="221"/>
        <end position="248"/>
    </location>
</feature>
<name>A0A4Q2E054_ENTCL</name>
<dbReference type="InterPro" id="IPR005594">
    <property type="entry name" value="YadA_C"/>
</dbReference>